<comment type="subunit">
    <text evidence="9">Homodimer, forms a heterotetramer with a Cas1 homodimer.</text>
</comment>
<dbReference type="GO" id="GO:0016787">
    <property type="term" value="F:hydrolase activity"/>
    <property type="evidence" value="ECO:0007669"/>
    <property type="project" value="UniProtKB-KW"/>
</dbReference>
<keyword evidence="5 9" id="KW-0255">Endonuclease</keyword>
<comment type="caution">
    <text evidence="10">The sequence shown here is derived from an EMBL/GenBank/DDBJ whole genome shotgun (WGS) entry which is preliminary data.</text>
</comment>
<keyword evidence="6 9" id="KW-0378">Hydrolase</keyword>
<dbReference type="GO" id="GO:0043571">
    <property type="term" value="P:maintenance of CRISPR repeat elements"/>
    <property type="evidence" value="ECO:0007669"/>
    <property type="project" value="UniProtKB-UniRule"/>
</dbReference>
<dbReference type="Gene3D" id="3.30.70.240">
    <property type="match status" value="1"/>
</dbReference>
<dbReference type="EC" id="3.1.-.-" evidence="9"/>
<evidence type="ECO:0000256" key="9">
    <source>
        <dbReference type="HAMAP-Rule" id="MF_01471"/>
    </source>
</evidence>
<dbReference type="NCBIfam" id="TIGR01573">
    <property type="entry name" value="cas2"/>
    <property type="match status" value="1"/>
</dbReference>
<dbReference type="Proteomes" id="UP000235914">
    <property type="component" value="Unassembled WGS sequence"/>
</dbReference>
<keyword evidence="4 9" id="KW-0479">Metal-binding</keyword>
<evidence type="ECO:0000256" key="8">
    <source>
        <dbReference type="ARBA" id="ARBA00023118"/>
    </source>
</evidence>
<dbReference type="GO" id="GO:0051607">
    <property type="term" value="P:defense response to virus"/>
    <property type="evidence" value="ECO:0007669"/>
    <property type="project" value="UniProtKB-UniRule"/>
</dbReference>
<evidence type="ECO:0000256" key="4">
    <source>
        <dbReference type="ARBA" id="ARBA00022723"/>
    </source>
</evidence>
<dbReference type="RefSeq" id="WP_094135957.1">
    <property type="nucleotide sequence ID" value="NZ_FXXY01000083.1"/>
</dbReference>
<dbReference type="InterPro" id="IPR019199">
    <property type="entry name" value="Virulence_VapD/CRISPR_Cas2"/>
</dbReference>
<evidence type="ECO:0000313" key="10">
    <source>
        <dbReference type="EMBL" id="PNC54772.1"/>
    </source>
</evidence>
<comment type="function">
    <text evidence="9">CRISPR (clustered regularly interspaced short palindromic repeat), is an adaptive immune system that provides protection against mobile genetic elements (viruses, transposable elements and conjugative plasmids). CRISPR clusters contain sequences complementary to antecedent mobile elements and target invading nucleic acids. CRISPR clusters are transcribed and processed into CRISPR RNA (crRNA). Functions as a ssRNA-specific endoribonuclease. Involved in the integration of spacer DNA into the CRISPR cassette.</text>
</comment>
<evidence type="ECO:0000256" key="5">
    <source>
        <dbReference type="ARBA" id="ARBA00022759"/>
    </source>
</evidence>
<dbReference type="Pfam" id="PF09827">
    <property type="entry name" value="CRISPR_Cas2"/>
    <property type="match status" value="1"/>
</dbReference>
<gene>
    <name evidence="9 10" type="primary">cas2</name>
    <name evidence="10" type="ORF">CXU09_09585</name>
</gene>
<feature type="binding site" evidence="9">
    <location>
        <position position="9"/>
    </location>
    <ligand>
        <name>Mg(2+)</name>
        <dbReference type="ChEBI" id="CHEBI:18420"/>
        <note>catalytic</note>
    </ligand>
</feature>
<name>A0AAP8T8Y1_9BACT</name>
<comment type="similarity">
    <text evidence="2 9">Belongs to the CRISPR-associated endoribonuclease Cas2 protein family.</text>
</comment>
<reference evidence="10 11" key="1">
    <citation type="journal article" date="2017" name="BMC Genomics">
        <title>Genome sequencing of 39 Akkermansia muciniphila isolates reveals its population structure, genomic and functional diverisity, and global distribution in mammalian gut microbiotas.</title>
        <authorList>
            <person name="Guo X."/>
            <person name="Li S."/>
            <person name="Zhang J."/>
            <person name="Wu F."/>
            <person name="Li X."/>
            <person name="Wu D."/>
            <person name="Zhang M."/>
            <person name="Ou Z."/>
            <person name="Jie Z."/>
            <person name="Yan Q."/>
            <person name="Li P."/>
            <person name="Yi J."/>
            <person name="Peng Y."/>
        </authorList>
    </citation>
    <scope>NUCLEOTIDE SEQUENCE [LARGE SCALE GENOMIC DNA]</scope>
    <source>
        <strain evidence="10 11">GP43</strain>
    </source>
</reference>
<dbReference type="SUPFAM" id="SSF143430">
    <property type="entry name" value="TTP0101/SSO1404-like"/>
    <property type="match status" value="1"/>
</dbReference>
<dbReference type="GO" id="GO:0046872">
    <property type="term" value="F:metal ion binding"/>
    <property type="evidence" value="ECO:0007669"/>
    <property type="project" value="UniProtKB-UniRule"/>
</dbReference>
<dbReference type="AlphaFoldDB" id="A0AAP8T8Y1"/>
<protein>
    <recommendedName>
        <fullName evidence="9">CRISPR-associated endoribonuclease Cas2</fullName>
        <ecNumber evidence="9">3.1.-.-</ecNumber>
    </recommendedName>
</protein>
<keyword evidence="8 9" id="KW-0051">Antiviral defense</keyword>
<keyword evidence="3 9" id="KW-0540">Nuclease</keyword>
<evidence type="ECO:0000256" key="7">
    <source>
        <dbReference type="ARBA" id="ARBA00022842"/>
    </source>
</evidence>
<dbReference type="EMBL" id="PJKN01000005">
    <property type="protein sequence ID" value="PNC54772.1"/>
    <property type="molecule type" value="Genomic_DNA"/>
</dbReference>
<dbReference type="GO" id="GO:0004521">
    <property type="term" value="F:RNA endonuclease activity"/>
    <property type="evidence" value="ECO:0007669"/>
    <property type="project" value="InterPro"/>
</dbReference>
<keyword evidence="7 9" id="KW-0460">Magnesium</keyword>
<evidence type="ECO:0000313" key="11">
    <source>
        <dbReference type="Proteomes" id="UP000235914"/>
    </source>
</evidence>
<dbReference type="InterPro" id="IPR021127">
    <property type="entry name" value="CRISPR_associated_Cas2"/>
</dbReference>
<evidence type="ECO:0000256" key="3">
    <source>
        <dbReference type="ARBA" id="ARBA00022722"/>
    </source>
</evidence>
<dbReference type="HAMAP" id="MF_01471">
    <property type="entry name" value="Cas2"/>
    <property type="match status" value="1"/>
</dbReference>
<comment type="cofactor">
    <cofactor evidence="1 9">
        <name>Mg(2+)</name>
        <dbReference type="ChEBI" id="CHEBI:18420"/>
    </cofactor>
</comment>
<accession>A0AAP8T8Y1</accession>
<evidence type="ECO:0000256" key="6">
    <source>
        <dbReference type="ARBA" id="ARBA00022801"/>
    </source>
</evidence>
<organism evidence="10 11">
    <name type="scientific">Akkermansia muciniphila</name>
    <dbReference type="NCBI Taxonomy" id="239935"/>
    <lineage>
        <taxon>Bacteria</taxon>
        <taxon>Pseudomonadati</taxon>
        <taxon>Verrucomicrobiota</taxon>
        <taxon>Verrucomicrobiia</taxon>
        <taxon>Verrucomicrobiales</taxon>
        <taxon>Akkermansiaceae</taxon>
        <taxon>Akkermansia</taxon>
    </lineage>
</organism>
<sequence length="103" mass="12253">MGWLVVFFDLPTTTPEDKKNYQYFRKALLEDGYTMIQYSVYARACVTQERIATHSRRIQKMIPPDGSVRCLFVTNIQWDKMFVFHGRSCPRQEVSLPQQMLLW</sequence>
<evidence type="ECO:0000256" key="2">
    <source>
        <dbReference type="ARBA" id="ARBA00009959"/>
    </source>
</evidence>
<evidence type="ECO:0000256" key="1">
    <source>
        <dbReference type="ARBA" id="ARBA00001946"/>
    </source>
</evidence>
<proteinExistence type="inferred from homology"/>